<feature type="transmembrane region" description="Helical" evidence="5">
    <location>
        <begin position="63"/>
        <end position="84"/>
    </location>
</feature>
<dbReference type="AlphaFoldDB" id="A0A183TEY2"/>
<dbReference type="InterPro" id="IPR008952">
    <property type="entry name" value="Tetraspanin_EC2_sf"/>
</dbReference>
<organism evidence="8">
    <name type="scientific">Schistocephalus solidus</name>
    <name type="common">Tapeworm</name>
    <dbReference type="NCBI Taxonomy" id="70667"/>
    <lineage>
        <taxon>Eukaryota</taxon>
        <taxon>Metazoa</taxon>
        <taxon>Spiralia</taxon>
        <taxon>Lophotrochozoa</taxon>
        <taxon>Platyhelminthes</taxon>
        <taxon>Cestoda</taxon>
        <taxon>Eucestoda</taxon>
        <taxon>Diphyllobothriidea</taxon>
        <taxon>Diphyllobothriidae</taxon>
        <taxon>Schistocephalus</taxon>
    </lineage>
</organism>
<dbReference type="WBParaSite" id="SSLN_0001559401-mRNA-1">
    <property type="protein sequence ID" value="SSLN_0001559401-mRNA-1"/>
    <property type="gene ID" value="SSLN_0001559401"/>
</dbReference>
<keyword evidence="4 5" id="KW-0472">Membrane</keyword>
<evidence type="ECO:0000256" key="5">
    <source>
        <dbReference type="SAM" id="Phobius"/>
    </source>
</evidence>
<proteinExistence type="predicted"/>
<evidence type="ECO:0000256" key="3">
    <source>
        <dbReference type="ARBA" id="ARBA00022989"/>
    </source>
</evidence>
<feature type="transmembrane region" description="Helical" evidence="5">
    <location>
        <begin position="96"/>
        <end position="123"/>
    </location>
</feature>
<gene>
    <name evidence="6" type="ORF">SSLN_LOCUS15031</name>
</gene>
<keyword evidence="3 5" id="KW-1133">Transmembrane helix</keyword>
<feature type="transmembrane region" description="Helical" evidence="5">
    <location>
        <begin position="20"/>
        <end position="51"/>
    </location>
</feature>
<evidence type="ECO:0000313" key="7">
    <source>
        <dbReference type="Proteomes" id="UP000275846"/>
    </source>
</evidence>
<evidence type="ECO:0000313" key="8">
    <source>
        <dbReference type="WBParaSite" id="SSLN_0001559401-mRNA-1"/>
    </source>
</evidence>
<dbReference type="STRING" id="70667.A0A183TEY2"/>
<accession>A0A183TEY2</accession>
<dbReference type="Proteomes" id="UP000275846">
    <property type="component" value="Unassembled WGS sequence"/>
</dbReference>
<keyword evidence="2 5" id="KW-0812">Transmembrane</keyword>
<name>A0A183TEY2_SCHSO</name>
<evidence type="ECO:0000313" key="6">
    <source>
        <dbReference type="EMBL" id="VDM01417.1"/>
    </source>
</evidence>
<dbReference type="OrthoDB" id="438211at2759"/>
<dbReference type="Pfam" id="PF00335">
    <property type="entry name" value="Tetraspanin"/>
    <property type="match status" value="1"/>
</dbReference>
<evidence type="ECO:0000256" key="1">
    <source>
        <dbReference type="ARBA" id="ARBA00004141"/>
    </source>
</evidence>
<comment type="subcellular location">
    <subcellularLocation>
        <location evidence="1">Membrane</location>
        <topology evidence="1">Multi-pass membrane protein</topology>
    </subcellularLocation>
</comment>
<dbReference type="Gene3D" id="1.10.1450.10">
    <property type="entry name" value="Tetraspanin"/>
    <property type="match status" value="1"/>
</dbReference>
<evidence type="ECO:0000256" key="4">
    <source>
        <dbReference type="ARBA" id="ARBA00023136"/>
    </source>
</evidence>
<evidence type="ECO:0000256" key="2">
    <source>
        <dbReference type="ARBA" id="ARBA00022692"/>
    </source>
</evidence>
<feature type="transmembrane region" description="Helical" evidence="5">
    <location>
        <begin position="264"/>
        <end position="283"/>
    </location>
</feature>
<sequence length="285" mass="32087">MNPTVTPAKVKDPDHLCTCIFFIHSLGNLFCVTSLILGGILFGISLTTILTHGEVSRTFDATIYYYGVYVLLFASLCTACLALFGLCGMSTGNRFLLLTLLVGAVILVMLVIIAIVFIIFFPYPSEGTIKEVMLRSLNESYGSSAMSTYVWDYMQSYLQCCAVENSGWSAYLNSEWFRNTNDMPYLNAHTISGKQSNPAFIMVPKTCCYRKLDYLTRQLTDEYQNVYQCQFWPYGPPKFTDGPHNDALYYRGCFPTLRAYIRRFSVLIAIFGSGLLVSLVTPLCY</sequence>
<dbReference type="EMBL" id="UYSU01039536">
    <property type="protein sequence ID" value="VDM01417.1"/>
    <property type="molecule type" value="Genomic_DNA"/>
</dbReference>
<dbReference type="GO" id="GO:0016020">
    <property type="term" value="C:membrane"/>
    <property type="evidence" value="ECO:0007669"/>
    <property type="project" value="UniProtKB-SubCell"/>
</dbReference>
<reference evidence="8" key="1">
    <citation type="submission" date="2016-06" db="UniProtKB">
        <authorList>
            <consortium name="WormBaseParasite"/>
        </authorList>
    </citation>
    <scope>IDENTIFICATION</scope>
</reference>
<keyword evidence="7" id="KW-1185">Reference proteome</keyword>
<dbReference type="PANTHER" id="PTHR19282">
    <property type="entry name" value="TETRASPANIN"/>
    <property type="match status" value="1"/>
</dbReference>
<protein>
    <submittedName>
        <fullName evidence="8">Tetraspanin</fullName>
    </submittedName>
</protein>
<dbReference type="InterPro" id="IPR018499">
    <property type="entry name" value="Tetraspanin/Peripherin"/>
</dbReference>
<reference evidence="6 7" key="2">
    <citation type="submission" date="2018-11" db="EMBL/GenBank/DDBJ databases">
        <authorList>
            <consortium name="Pathogen Informatics"/>
        </authorList>
    </citation>
    <scope>NUCLEOTIDE SEQUENCE [LARGE SCALE GENOMIC DNA]</scope>
    <source>
        <strain evidence="6 7">NST_G2</strain>
    </source>
</reference>